<dbReference type="FunFam" id="3.60.21.10:FF:000015">
    <property type="entry name" value="Vacuolar protein sorting-associated protein 29"/>
    <property type="match status" value="1"/>
</dbReference>
<dbReference type="VEuPathDB" id="TriTrypDB:TcIL3000.11.14600"/>
<dbReference type="InterPro" id="IPR028661">
    <property type="entry name" value="Vps29"/>
</dbReference>
<dbReference type="InterPro" id="IPR029052">
    <property type="entry name" value="Metallo-depent_PP-like"/>
</dbReference>
<dbReference type="AlphaFoldDB" id="G0V2S1"/>
<dbReference type="EMBL" id="HE575324">
    <property type="protein sequence ID" value="CCC95943.1"/>
    <property type="molecule type" value="Genomic_DNA"/>
</dbReference>
<keyword evidence="3" id="KW-0813">Transport</keyword>
<sequence length="216" mass="23782">MVLVLVVGDLHVPQRAASIPKVFTQMFTPGRIQLVLITGNVGCREMYDYFHSIAPSVYCVKGEFDSEWWQAAGETENSEHGSSLQETHVITVESLRIGLIHGHQSVPCGDKDFLAIIQRKLDVDVLVSGATHHCKISEFDGHLFVNPGSITGAFAPRQMNVVPTFVLLDVQDKRVTSFSYAYAPGEGAGGEDFKIRRKTWTKEEGPPPVPEQTADS</sequence>
<dbReference type="GO" id="GO:0015031">
    <property type="term" value="P:protein transport"/>
    <property type="evidence" value="ECO:0007669"/>
    <property type="project" value="UniProtKB-KW"/>
</dbReference>
<evidence type="ECO:0000256" key="2">
    <source>
        <dbReference type="ARBA" id="ARBA00017767"/>
    </source>
</evidence>
<proteinExistence type="inferred from homology"/>
<dbReference type="InterPro" id="IPR000979">
    <property type="entry name" value="Phosphodiesterase_MJ0936/Vps29"/>
</dbReference>
<feature type="domain" description="Calcineurin-like phosphoesterase" evidence="6">
    <location>
        <begin position="4"/>
        <end position="172"/>
    </location>
</feature>
<gene>
    <name evidence="7" type="ORF">TCIL3000_11_14600</name>
</gene>
<dbReference type="GO" id="GO:0030904">
    <property type="term" value="C:retromer complex"/>
    <property type="evidence" value="ECO:0007669"/>
    <property type="project" value="InterPro"/>
</dbReference>
<protein>
    <recommendedName>
        <fullName evidence="2 5">Vacuolar protein sorting-associated protein 29</fullName>
    </recommendedName>
</protein>
<dbReference type="InterPro" id="IPR024654">
    <property type="entry name" value="Calcineurin-like_PHP_lpxH"/>
</dbReference>
<reference evidence="7" key="1">
    <citation type="journal article" date="2012" name="Proc. Natl. Acad. Sci. U.S.A.">
        <title>Antigenic diversity is generated by distinct evolutionary mechanisms in African trypanosome species.</title>
        <authorList>
            <person name="Jackson A.P."/>
            <person name="Berry A."/>
            <person name="Aslett M."/>
            <person name="Allison H.C."/>
            <person name="Burton P."/>
            <person name="Vavrova-Anderson J."/>
            <person name="Brown R."/>
            <person name="Browne H."/>
            <person name="Corton N."/>
            <person name="Hauser H."/>
            <person name="Gamble J."/>
            <person name="Gilderthorp R."/>
            <person name="Marcello L."/>
            <person name="McQuillan J."/>
            <person name="Otto T.D."/>
            <person name="Quail M.A."/>
            <person name="Sanders M.J."/>
            <person name="van Tonder A."/>
            <person name="Ginger M.L."/>
            <person name="Field M.C."/>
            <person name="Barry J.D."/>
            <person name="Hertz-Fowler C."/>
            <person name="Berriman M."/>
        </authorList>
    </citation>
    <scope>NUCLEOTIDE SEQUENCE</scope>
    <source>
        <strain evidence="7">IL3000</strain>
    </source>
</reference>
<evidence type="ECO:0000259" key="6">
    <source>
        <dbReference type="Pfam" id="PF12850"/>
    </source>
</evidence>
<dbReference type="GO" id="GO:0031410">
    <property type="term" value="C:cytoplasmic vesicle"/>
    <property type="evidence" value="ECO:0007669"/>
    <property type="project" value="UniProtKB-ARBA"/>
</dbReference>
<comment type="similarity">
    <text evidence="1 5">Belongs to the VPS29 family.</text>
</comment>
<dbReference type="Gene3D" id="3.60.21.10">
    <property type="match status" value="1"/>
</dbReference>
<dbReference type="NCBIfam" id="TIGR00040">
    <property type="entry name" value="yfcE"/>
    <property type="match status" value="1"/>
</dbReference>
<accession>G0V2S1</accession>
<evidence type="ECO:0000256" key="1">
    <source>
        <dbReference type="ARBA" id="ARBA00005945"/>
    </source>
</evidence>
<evidence type="ECO:0000256" key="3">
    <source>
        <dbReference type="ARBA" id="ARBA00022448"/>
    </source>
</evidence>
<evidence type="ECO:0000313" key="7">
    <source>
        <dbReference type="EMBL" id="CCC95943.1"/>
    </source>
</evidence>
<dbReference type="GO" id="GO:0005829">
    <property type="term" value="C:cytosol"/>
    <property type="evidence" value="ECO:0007669"/>
    <property type="project" value="GOC"/>
</dbReference>
<name>G0V2S1_TRYCI</name>
<organism evidence="7">
    <name type="scientific">Trypanosoma congolense (strain IL3000)</name>
    <dbReference type="NCBI Taxonomy" id="1068625"/>
    <lineage>
        <taxon>Eukaryota</taxon>
        <taxon>Discoba</taxon>
        <taxon>Euglenozoa</taxon>
        <taxon>Kinetoplastea</taxon>
        <taxon>Metakinetoplastina</taxon>
        <taxon>Trypanosomatida</taxon>
        <taxon>Trypanosomatidae</taxon>
        <taxon>Trypanosoma</taxon>
        <taxon>Nannomonas</taxon>
    </lineage>
</organism>
<evidence type="ECO:0000256" key="5">
    <source>
        <dbReference type="RuleBase" id="RU362040"/>
    </source>
</evidence>
<dbReference type="PANTHER" id="PTHR11124">
    <property type="entry name" value="VACUOLAR SORTING PROTEIN VPS29"/>
    <property type="match status" value="1"/>
</dbReference>
<dbReference type="Pfam" id="PF12850">
    <property type="entry name" value="Metallophos_2"/>
    <property type="match status" value="1"/>
</dbReference>
<dbReference type="CDD" id="cd07394">
    <property type="entry name" value="MPP_Vps29"/>
    <property type="match status" value="1"/>
</dbReference>
<keyword evidence="4" id="KW-0653">Protein transport</keyword>
<dbReference type="SUPFAM" id="SSF56300">
    <property type="entry name" value="Metallo-dependent phosphatases"/>
    <property type="match status" value="1"/>
</dbReference>
<evidence type="ECO:0000256" key="4">
    <source>
        <dbReference type="ARBA" id="ARBA00022927"/>
    </source>
</evidence>
<dbReference type="GO" id="GO:0042147">
    <property type="term" value="P:retrograde transport, endosome to Golgi"/>
    <property type="evidence" value="ECO:0007669"/>
    <property type="project" value="InterPro"/>
</dbReference>